<dbReference type="PROSITE" id="PS00108">
    <property type="entry name" value="PROTEIN_KINASE_ST"/>
    <property type="match status" value="1"/>
</dbReference>
<dbReference type="GeneID" id="34445122"/>
<dbReference type="SMART" id="SM00220">
    <property type="entry name" value="S_TKc"/>
    <property type="match status" value="1"/>
</dbReference>
<dbReference type="PROSITE" id="PS50011">
    <property type="entry name" value="PROTEIN_KINASE_DOM"/>
    <property type="match status" value="1"/>
</dbReference>
<comment type="caution">
    <text evidence="7">The sequence shown here is derived from an EMBL/GenBank/DDBJ whole genome shotgun (WGS) entry which is preliminary data.</text>
</comment>
<feature type="domain" description="Protein kinase" evidence="6">
    <location>
        <begin position="61"/>
        <end position="430"/>
    </location>
</feature>
<evidence type="ECO:0000313" key="7">
    <source>
        <dbReference type="EMBL" id="OGM49561.1"/>
    </source>
</evidence>
<organism evidence="7 8">
    <name type="scientific">Aspergillus bombycis</name>
    <dbReference type="NCBI Taxonomy" id="109264"/>
    <lineage>
        <taxon>Eukaryota</taxon>
        <taxon>Fungi</taxon>
        <taxon>Dikarya</taxon>
        <taxon>Ascomycota</taxon>
        <taxon>Pezizomycotina</taxon>
        <taxon>Eurotiomycetes</taxon>
        <taxon>Eurotiomycetidae</taxon>
        <taxon>Eurotiales</taxon>
        <taxon>Aspergillaceae</taxon>
        <taxon>Aspergillus</taxon>
    </lineage>
</organism>
<sequence>MASIWRALTKIIRRTRPSSRERSTFAHIIPTETPVEEETLPHYKPAHYYPVKIGDVYHTRYEVMGKLGYGAYSTSWLCRDLQCATPSPIDPQGALTSYQSRAKSYTLLKVSTCLPDYPTATDRELRVYEHLANVDSPHPGQLLIRELYDSFNLQGAWGTHRCLVLQPMDMTLLEMMAMNPRPFDLPLLRMTVRRLLLALDFLHAEAEVIHTDLKTDNLMLSLEDNSMLGDFVTAESETPSPQKLIDQSRIIYSSRKFRRPTEARNYGLPVLCDFGEARIGETQESGPFVQPRIYRAPEVIFEMPWGSAIDIWNLAGLIWDLFEGQHLFGDIFDSTGSHDPFRHLALMVALIGPPPSEFVRRSETTSQCFDSSGGWIAHTEAPVPSVSLEALEKRLGGEEKELFLAFVRSMLQWMPEERKTAKQLLEHPFLL</sequence>
<keyword evidence="3" id="KW-0547">Nucleotide-binding</keyword>
<dbReference type="Proteomes" id="UP000179179">
    <property type="component" value="Unassembled WGS sequence"/>
</dbReference>
<keyword evidence="2" id="KW-0808">Transferase</keyword>
<evidence type="ECO:0000256" key="1">
    <source>
        <dbReference type="ARBA" id="ARBA00022527"/>
    </source>
</evidence>
<dbReference type="GO" id="GO:0005634">
    <property type="term" value="C:nucleus"/>
    <property type="evidence" value="ECO:0007669"/>
    <property type="project" value="TreeGrafter"/>
</dbReference>
<dbReference type="AlphaFoldDB" id="A0A1F8AD29"/>
<evidence type="ECO:0000256" key="3">
    <source>
        <dbReference type="ARBA" id="ARBA00022741"/>
    </source>
</evidence>
<evidence type="ECO:0000259" key="6">
    <source>
        <dbReference type="PROSITE" id="PS50011"/>
    </source>
</evidence>
<dbReference type="SUPFAM" id="SSF56112">
    <property type="entry name" value="Protein kinase-like (PK-like)"/>
    <property type="match status" value="1"/>
</dbReference>
<dbReference type="GO" id="GO:0043484">
    <property type="term" value="P:regulation of RNA splicing"/>
    <property type="evidence" value="ECO:0007669"/>
    <property type="project" value="TreeGrafter"/>
</dbReference>
<dbReference type="Gene3D" id="1.10.510.10">
    <property type="entry name" value="Transferase(Phosphotransferase) domain 1"/>
    <property type="match status" value="1"/>
</dbReference>
<dbReference type="OrthoDB" id="5979581at2759"/>
<dbReference type="Pfam" id="PF00069">
    <property type="entry name" value="Pkinase"/>
    <property type="match status" value="2"/>
</dbReference>
<dbReference type="PANTHER" id="PTHR45646">
    <property type="entry name" value="SERINE/THREONINE-PROTEIN KINASE DOA-RELATED"/>
    <property type="match status" value="1"/>
</dbReference>
<dbReference type="CDD" id="cd05118">
    <property type="entry name" value="STKc_CMGC"/>
    <property type="match status" value="1"/>
</dbReference>
<dbReference type="GO" id="GO:0004674">
    <property type="term" value="F:protein serine/threonine kinase activity"/>
    <property type="evidence" value="ECO:0007669"/>
    <property type="project" value="UniProtKB-KW"/>
</dbReference>
<protein>
    <submittedName>
        <fullName evidence="7">Protein kinase domain protein</fullName>
    </submittedName>
</protein>
<dbReference type="InterPro" id="IPR000719">
    <property type="entry name" value="Prot_kinase_dom"/>
</dbReference>
<dbReference type="InterPro" id="IPR008271">
    <property type="entry name" value="Ser/Thr_kinase_AS"/>
</dbReference>
<evidence type="ECO:0000256" key="2">
    <source>
        <dbReference type="ARBA" id="ARBA00022679"/>
    </source>
</evidence>
<evidence type="ECO:0000256" key="5">
    <source>
        <dbReference type="ARBA" id="ARBA00022840"/>
    </source>
</evidence>
<name>A0A1F8AD29_9EURO</name>
<evidence type="ECO:0000313" key="8">
    <source>
        <dbReference type="Proteomes" id="UP000179179"/>
    </source>
</evidence>
<dbReference type="FunFam" id="1.10.510.10:FF:000922">
    <property type="entry name" value="Protein kinase domain protein"/>
    <property type="match status" value="1"/>
</dbReference>
<reference evidence="7 8" key="1">
    <citation type="journal article" date="2016" name="Genome Biol. Evol.">
        <title>Draft genome sequence of an aflatoxigenic Aspergillus species, A. bombycis.</title>
        <authorList>
            <person name="Moore G.G."/>
            <person name="Mack B.M."/>
            <person name="Beltz S.B."/>
            <person name="Gilbert M.K."/>
        </authorList>
    </citation>
    <scope>NUCLEOTIDE SEQUENCE [LARGE SCALE GENOMIC DNA]</scope>
    <source>
        <strain evidence="8">NRRL 26010</strain>
    </source>
</reference>
<dbReference type="GO" id="GO:0005524">
    <property type="term" value="F:ATP binding"/>
    <property type="evidence" value="ECO:0007669"/>
    <property type="project" value="UniProtKB-KW"/>
</dbReference>
<dbReference type="Gene3D" id="3.30.200.20">
    <property type="entry name" value="Phosphorylase Kinase, domain 1"/>
    <property type="match status" value="1"/>
</dbReference>
<keyword evidence="5" id="KW-0067">ATP-binding</keyword>
<dbReference type="RefSeq" id="XP_022393278.1">
    <property type="nucleotide sequence ID" value="XM_022528862.1"/>
</dbReference>
<dbReference type="STRING" id="109264.A0A1F8AD29"/>
<keyword evidence="8" id="KW-1185">Reference proteome</keyword>
<keyword evidence="4 7" id="KW-0418">Kinase</keyword>
<proteinExistence type="predicted"/>
<dbReference type="InterPro" id="IPR051175">
    <property type="entry name" value="CLK_kinases"/>
</dbReference>
<gene>
    <name evidence="7" type="ORF">ABOM_001732</name>
</gene>
<accession>A0A1F8AD29</accession>
<evidence type="ECO:0000256" key="4">
    <source>
        <dbReference type="ARBA" id="ARBA00022777"/>
    </source>
</evidence>
<dbReference type="EMBL" id="LYCR01000008">
    <property type="protein sequence ID" value="OGM49561.1"/>
    <property type="molecule type" value="Genomic_DNA"/>
</dbReference>
<dbReference type="PANTHER" id="PTHR45646:SF11">
    <property type="entry name" value="SERINE_THREONINE-PROTEIN KINASE DOA"/>
    <property type="match status" value="1"/>
</dbReference>
<keyword evidence="1" id="KW-0723">Serine/threonine-protein kinase</keyword>
<dbReference type="InterPro" id="IPR011009">
    <property type="entry name" value="Kinase-like_dom_sf"/>
</dbReference>